<dbReference type="OrthoDB" id="110167at2"/>
<gene>
    <name evidence="1" type="ordered locus">HTH_0895</name>
</gene>
<reference evidence="1 2" key="1">
    <citation type="journal article" date="2010" name="J. Bacteriol.">
        <title>Complete genome sequence of the thermophilic, obligately chemolithoautotrophic hydrogen-oxidizing bacterium Hydrogenobacter thermophilus TK-6.</title>
        <authorList>
            <person name="Arai H."/>
            <person name="Kanbe H."/>
            <person name="Ishii M."/>
            <person name="Igarashi Y."/>
        </authorList>
    </citation>
    <scope>NUCLEOTIDE SEQUENCE [LARGE SCALE GENOMIC DNA]</scope>
    <source>
        <strain evidence="2">DSM 6534 / IAM 12695 / TK-6 [Tokyo]</strain>
    </source>
</reference>
<dbReference type="AlphaFoldDB" id="D3DHQ2"/>
<sequence>MSTKVYTLGRGMLFLKPVGETGFEDFGNVKDFSLTVKTEKLEHYSTASGIKVKDAEIVKSQDFNVSFEIDELRTETLEKFALASRTDANITAGTVADEPVNAVKQGFWYKLAHEKIKTTPAPVVTNDAASPTTYTEGTDYEIDYEAGAIYIVPGGNITNGTNLKIDYSYDALTKITLQSGQKYQIVGTLWFKGDPPKGQVLDIIGDVSLTPSGELKLIGDDWLSVKFEGTFTTKPQIISRGVR</sequence>
<dbReference type="EMBL" id="AP011112">
    <property type="protein sequence ID" value="BAI69354.1"/>
    <property type="molecule type" value="Genomic_DNA"/>
</dbReference>
<evidence type="ECO:0000313" key="1">
    <source>
        <dbReference type="EMBL" id="BAI69354.1"/>
    </source>
</evidence>
<evidence type="ECO:0008006" key="3">
    <source>
        <dbReference type="Google" id="ProtNLM"/>
    </source>
</evidence>
<name>D3DHQ2_HYDTT</name>
<keyword evidence="2" id="KW-1185">Reference proteome</keyword>
<evidence type="ECO:0000313" key="2">
    <source>
        <dbReference type="Proteomes" id="UP000002574"/>
    </source>
</evidence>
<organism evidence="1 2">
    <name type="scientific">Hydrogenobacter thermophilus (strain DSM 6534 / IAM 12695 / TK-6)</name>
    <dbReference type="NCBI Taxonomy" id="608538"/>
    <lineage>
        <taxon>Bacteria</taxon>
        <taxon>Pseudomonadati</taxon>
        <taxon>Aquificota</taxon>
        <taxon>Aquificia</taxon>
        <taxon>Aquificales</taxon>
        <taxon>Aquificaceae</taxon>
        <taxon>Hydrogenobacter</taxon>
    </lineage>
</organism>
<dbReference type="STRING" id="608538.HTH_0895"/>
<protein>
    <recommendedName>
        <fullName evidence="3">Major tail protein</fullName>
    </recommendedName>
</protein>
<dbReference type="KEGG" id="hte:Hydth_0895"/>
<dbReference type="RefSeq" id="WP_012963534.1">
    <property type="nucleotide sequence ID" value="NC_013799.1"/>
</dbReference>
<dbReference type="eggNOG" id="ENOG50337GH">
    <property type="taxonomic scope" value="Bacteria"/>
</dbReference>
<accession>D3DHQ2</accession>
<dbReference type="Proteomes" id="UP000002574">
    <property type="component" value="Chromosome"/>
</dbReference>
<proteinExistence type="predicted"/>
<dbReference type="KEGG" id="hth:HTH_0895"/>